<dbReference type="InterPro" id="IPR008912">
    <property type="entry name" value="Uncharacterised_CoxE"/>
</dbReference>
<evidence type="ECO:0000313" key="2">
    <source>
        <dbReference type="EMBL" id="OAB87742.1"/>
    </source>
</evidence>
<dbReference type="EMBL" id="LQZG01000002">
    <property type="protein sequence ID" value="OAB87742.1"/>
    <property type="molecule type" value="Genomic_DNA"/>
</dbReference>
<dbReference type="AlphaFoldDB" id="A0A176QDI7"/>
<dbReference type="Proteomes" id="UP000076976">
    <property type="component" value="Unassembled WGS sequence"/>
</dbReference>
<accession>A0A176QDI7</accession>
<dbReference type="InterPro" id="IPR036465">
    <property type="entry name" value="vWFA_dom_sf"/>
</dbReference>
<sequence>MPSPDLDATTSDPLTRRVVDLARALRQHGVSVGPSESVDAAAACAALGVTDRERLRAGVAAAMMRREGDRAVFDQLFDIYFPAAVGDRTEVGEVEAARDPASAREAAARLRDELADALAADDTAALDRLAARAVAELGALANEATTGSYSAAQALERLAPQTAIAAALQRARDAGRVVSGSGEGGGGGGSGSGGTQGGGSGGGSGAGEQVESLTDRFDRDEIRGRVAGFRRRVEREATRRNAEVRGAERISRYGVRDPLARKDFLLTGTTEAGELQAAIRPLARKIAARLAARQRRASRGSVDIRRTLRRAMSTGGVPVRPAYKHRHRSRADVVLVCDMSGSVSGFSRFTMLLLQALSTQFRRVRFFGFVNICDDITEIVTSARVGEDIRTEVAQRASMSRWHGSSDYGSALTDFVDRWLDAVGPRSTVLVLGDARTNGTEPHVEALRTIAAQARHVVWLNPEPRAQWDSGDSVAGRYGQVVDMHEVRNLDQLRQFVARALPV</sequence>
<organism evidence="2 3">
    <name type="scientific">Janibacter melonis</name>
    <dbReference type="NCBI Taxonomy" id="262209"/>
    <lineage>
        <taxon>Bacteria</taxon>
        <taxon>Bacillati</taxon>
        <taxon>Actinomycetota</taxon>
        <taxon>Actinomycetes</taxon>
        <taxon>Micrococcales</taxon>
        <taxon>Intrasporangiaceae</taxon>
        <taxon>Janibacter</taxon>
    </lineage>
</organism>
<evidence type="ECO:0000313" key="3">
    <source>
        <dbReference type="Proteomes" id="UP000076976"/>
    </source>
</evidence>
<dbReference type="STRING" id="262209.AWH69_06785"/>
<gene>
    <name evidence="2" type="ORF">AWH69_06785</name>
</gene>
<feature type="compositionally biased region" description="Gly residues" evidence="1">
    <location>
        <begin position="181"/>
        <end position="206"/>
    </location>
</feature>
<dbReference type="InterPro" id="IPR011195">
    <property type="entry name" value="UCP010256"/>
</dbReference>
<name>A0A176QDI7_9MICO</name>
<feature type="region of interest" description="Disordered" evidence="1">
    <location>
        <begin position="175"/>
        <end position="217"/>
    </location>
</feature>
<keyword evidence="3" id="KW-1185">Reference proteome</keyword>
<reference evidence="2 3" key="1">
    <citation type="submission" date="2016-01" db="EMBL/GenBank/DDBJ databases">
        <title>Janibacter melonis strain CD11_4 genome sequencing and assembly.</title>
        <authorList>
            <person name="Nair G.R."/>
            <person name="Kaur G."/>
            <person name="Chander A.M."/>
            <person name="Mayilraj S."/>
        </authorList>
    </citation>
    <scope>NUCLEOTIDE SEQUENCE [LARGE SCALE GENOMIC DNA]</scope>
    <source>
        <strain evidence="2 3">CD11-4</strain>
    </source>
</reference>
<protein>
    <recommendedName>
        <fullName evidence="4">VWA domain-containing protein</fullName>
    </recommendedName>
</protein>
<proteinExistence type="predicted"/>
<comment type="caution">
    <text evidence="2">The sequence shown here is derived from an EMBL/GenBank/DDBJ whole genome shotgun (WGS) entry which is preliminary data.</text>
</comment>
<dbReference type="RefSeq" id="WP_068273418.1">
    <property type="nucleotide sequence ID" value="NZ_LQZG01000002.1"/>
</dbReference>
<dbReference type="PANTHER" id="PTHR39338:SF5">
    <property type="entry name" value="BLR6139 PROTEIN"/>
    <property type="match status" value="1"/>
</dbReference>
<dbReference type="PANTHER" id="PTHR39338">
    <property type="entry name" value="BLL5662 PROTEIN-RELATED"/>
    <property type="match status" value="1"/>
</dbReference>
<dbReference type="SUPFAM" id="SSF53300">
    <property type="entry name" value="vWA-like"/>
    <property type="match status" value="1"/>
</dbReference>
<dbReference type="Pfam" id="PF05762">
    <property type="entry name" value="VWA_CoxE"/>
    <property type="match status" value="1"/>
</dbReference>
<dbReference type="PIRSF" id="PIRSF010256">
    <property type="entry name" value="CoxE_vWa"/>
    <property type="match status" value="1"/>
</dbReference>
<evidence type="ECO:0008006" key="4">
    <source>
        <dbReference type="Google" id="ProtNLM"/>
    </source>
</evidence>
<evidence type="ECO:0000256" key="1">
    <source>
        <dbReference type="SAM" id="MobiDB-lite"/>
    </source>
</evidence>